<evidence type="ECO:0000313" key="2">
    <source>
        <dbReference type="EMBL" id="WQD80296.1"/>
    </source>
</evidence>
<accession>A0ABZ0WSV3</accession>
<evidence type="ECO:0000256" key="1">
    <source>
        <dbReference type="SAM" id="MobiDB-lite"/>
    </source>
</evidence>
<name>A0ABZ0WSV3_9BURK</name>
<evidence type="ECO:0000313" key="3">
    <source>
        <dbReference type="Proteomes" id="UP001325479"/>
    </source>
</evidence>
<feature type="compositionally biased region" description="Basic and acidic residues" evidence="1">
    <location>
        <begin position="42"/>
        <end position="59"/>
    </location>
</feature>
<dbReference type="RefSeq" id="WP_114814616.1">
    <property type="nucleotide sequence ID" value="NZ_CP139965.1"/>
</dbReference>
<sequence length="117" mass="12844">MVERVSGPYRGYYISAAARRVAPPLAPESNDAGRGPDGPQTRIDERQEARASRETDGTRGDVYVGSVSLSQGGLDTPRRIETLLELGDGRRFACEDDALDQIEQAARAYIDRLYGEQ</sequence>
<gene>
    <name evidence="2" type="ORF">U0042_11770</name>
</gene>
<dbReference type="Proteomes" id="UP001325479">
    <property type="component" value="Chromosome"/>
</dbReference>
<protein>
    <submittedName>
        <fullName evidence="2">Uncharacterized protein</fullName>
    </submittedName>
</protein>
<keyword evidence="3" id="KW-1185">Reference proteome</keyword>
<feature type="region of interest" description="Disordered" evidence="1">
    <location>
        <begin position="20"/>
        <end position="64"/>
    </location>
</feature>
<dbReference type="EMBL" id="CP139965">
    <property type="protein sequence ID" value="WQD80296.1"/>
    <property type="molecule type" value="Genomic_DNA"/>
</dbReference>
<proteinExistence type="predicted"/>
<reference evidence="2 3" key="1">
    <citation type="submission" date="2023-12" db="EMBL/GenBank/DDBJ databases">
        <title>Genome sequencing and assembly of bacterial species from a model synthetic community.</title>
        <authorList>
            <person name="Hogle S.L."/>
        </authorList>
    </citation>
    <scope>NUCLEOTIDE SEQUENCE [LARGE SCALE GENOMIC DNA]</scope>
    <source>
        <strain evidence="2 3">HAMBI 2494</strain>
    </source>
</reference>
<organism evidence="2 3">
    <name type="scientific">Paraburkholderia kururiensis</name>
    <dbReference type="NCBI Taxonomy" id="984307"/>
    <lineage>
        <taxon>Bacteria</taxon>
        <taxon>Pseudomonadati</taxon>
        <taxon>Pseudomonadota</taxon>
        <taxon>Betaproteobacteria</taxon>
        <taxon>Burkholderiales</taxon>
        <taxon>Burkholderiaceae</taxon>
        <taxon>Paraburkholderia</taxon>
    </lineage>
</organism>